<gene>
    <name evidence="1" type="ORF">LSCM1_02618</name>
</gene>
<dbReference type="AlphaFoldDB" id="A0A836KD47"/>
<evidence type="ECO:0000313" key="1">
    <source>
        <dbReference type="EMBL" id="KAG5469401.1"/>
    </source>
</evidence>
<reference evidence="2" key="1">
    <citation type="journal article" date="2021" name="Microbiol. Resour. Announc.">
        <title>LGAAP: Leishmaniinae Genome Assembly and Annotation Pipeline.</title>
        <authorList>
            <person name="Almutairi H."/>
            <person name="Urbaniak M.D."/>
            <person name="Bates M.D."/>
            <person name="Jariyapan N."/>
            <person name="Kwakye-Nuako G."/>
            <person name="Thomaz-Soccol V."/>
            <person name="Al-Salem W.S."/>
            <person name="Dillon R.J."/>
            <person name="Bates P.A."/>
            <person name="Gatherer D."/>
        </authorList>
    </citation>
    <scope>NUCLEOTIDE SEQUENCE [LARGE SCALE GENOMIC DNA]</scope>
</reference>
<organism evidence="1 2">
    <name type="scientific">Leishmania martiniquensis</name>
    <dbReference type="NCBI Taxonomy" id="1580590"/>
    <lineage>
        <taxon>Eukaryota</taxon>
        <taxon>Discoba</taxon>
        <taxon>Euglenozoa</taxon>
        <taxon>Kinetoplastea</taxon>
        <taxon>Metakinetoplastina</taxon>
        <taxon>Trypanosomatida</taxon>
        <taxon>Trypanosomatidae</taxon>
        <taxon>Leishmaniinae</taxon>
        <taxon>Leishmania</taxon>
    </lineage>
</organism>
<protein>
    <submittedName>
        <fullName evidence="1">Uncharacterized protein</fullName>
    </submittedName>
</protein>
<dbReference type="RefSeq" id="XP_067175574.1">
    <property type="nucleotide sequence ID" value="XM_067320199.1"/>
</dbReference>
<dbReference type="KEGG" id="lmat:92512711"/>
<comment type="caution">
    <text evidence="1">The sequence shown here is derived from an EMBL/GenBank/DDBJ whole genome shotgun (WGS) entry which is preliminary data.</text>
</comment>
<evidence type="ECO:0000313" key="2">
    <source>
        <dbReference type="Proteomes" id="UP000673552"/>
    </source>
</evidence>
<sequence>MHSMPRASAPVAPCFGPFRQPPLIASPRRTSLWRLSASTVSLGTSFPTHSRSSVGSSAACSGPSFQRAHIRTVIPPRPAVTTLVYLDHFGRAVRTGVETDLSLIRTRDNKFYLQRVLPNGEVVRWLAPGLNYLKNVTNFETYALNEIDENGGVVIPSDVMPTAANDAPGLHDAVFYITKLEATSKFTRKDRRRWHRRLFAHWKESPEKYLSHTLGTYGIAFLVTLWVCVRGFHSIKNQKPFWDANVYGVTDEERERTDPWLQLKRFSERHPEHEGVDMTVTMLSPGQSRLSSARAELRESDFTDPHYHSEFWWKVRHCCYYGHWPKGLAE</sequence>
<dbReference type="GeneID" id="92512711"/>
<dbReference type="OrthoDB" id="269472at2759"/>
<reference evidence="2" key="2">
    <citation type="journal article" date="2021" name="Sci. Data">
        <title>Chromosome-scale genome sequencing, assembly and annotation of six genomes from subfamily Leishmaniinae.</title>
        <authorList>
            <person name="Almutairi H."/>
            <person name="Urbaniak M.D."/>
            <person name="Bates M.D."/>
            <person name="Jariyapan N."/>
            <person name="Kwakye-Nuako G."/>
            <person name="Thomaz Soccol V."/>
            <person name="Al-Salem W.S."/>
            <person name="Dillon R.J."/>
            <person name="Bates P.A."/>
            <person name="Gatherer D."/>
        </authorList>
    </citation>
    <scope>NUCLEOTIDE SEQUENCE [LARGE SCALE GENOMIC DNA]</scope>
</reference>
<keyword evidence="2" id="KW-1185">Reference proteome</keyword>
<name>A0A836KD47_9TRYP</name>
<accession>A0A836KD47</accession>
<proteinExistence type="predicted"/>
<dbReference type="Proteomes" id="UP000673552">
    <property type="component" value="Unassembled WGS sequence"/>
</dbReference>
<dbReference type="EMBL" id="JAFEUZ010000033">
    <property type="protein sequence ID" value="KAG5469401.1"/>
    <property type="molecule type" value="Genomic_DNA"/>
</dbReference>